<dbReference type="PANTHER" id="PTHR47629">
    <property type="entry name" value="C-TYPE LECTIN-RELATED"/>
    <property type="match status" value="1"/>
</dbReference>
<dbReference type="EMBL" id="DS268411">
    <property type="protein sequence ID" value="EFP02745.1"/>
    <property type="molecule type" value="Genomic_DNA"/>
</dbReference>
<dbReference type="Pfam" id="PF08277">
    <property type="entry name" value="PAN_3"/>
    <property type="match status" value="1"/>
</dbReference>
<dbReference type="AlphaFoldDB" id="E3LLT0"/>
<evidence type="ECO:0000313" key="2">
    <source>
        <dbReference type="EMBL" id="EFP02745.1"/>
    </source>
</evidence>
<dbReference type="SMART" id="SM00605">
    <property type="entry name" value="CW"/>
    <property type="match status" value="1"/>
</dbReference>
<dbReference type="STRING" id="31234.E3LLT0"/>
<dbReference type="GeneID" id="9817822"/>
<proteinExistence type="predicted"/>
<dbReference type="OMA" id="EHYACCN"/>
<dbReference type="OrthoDB" id="5845867at2759"/>
<evidence type="ECO:0000313" key="3">
    <source>
        <dbReference type="Proteomes" id="UP000008281"/>
    </source>
</evidence>
<reference evidence="2" key="1">
    <citation type="submission" date="2007-07" db="EMBL/GenBank/DDBJ databases">
        <title>PCAP assembly of the Caenorhabditis remanei genome.</title>
        <authorList>
            <consortium name="The Caenorhabditis remanei Sequencing Consortium"/>
            <person name="Wilson R.K."/>
        </authorList>
    </citation>
    <scope>NUCLEOTIDE SEQUENCE [LARGE SCALE GENOMIC DNA]</scope>
    <source>
        <strain evidence="2">PB4641</strain>
    </source>
</reference>
<dbReference type="FunCoup" id="E3LLT0">
    <property type="interactions" value="1125"/>
</dbReference>
<dbReference type="eggNOG" id="KOG4297">
    <property type="taxonomic scope" value="Eukaryota"/>
</dbReference>
<dbReference type="InterPro" id="IPR016187">
    <property type="entry name" value="CTDL_fold"/>
</dbReference>
<organism evidence="3">
    <name type="scientific">Caenorhabditis remanei</name>
    <name type="common">Caenorhabditis vulgaris</name>
    <dbReference type="NCBI Taxonomy" id="31234"/>
    <lineage>
        <taxon>Eukaryota</taxon>
        <taxon>Metazoa</taxon>
        <taxon>Ecdysozoa</taxon>
        <taxon>Nematoda</taxon>
        <taxon>Chromadorea</taxon>
        <taxon>Rhabditida</taxon>
        <taxon>Rhabditina</taxon>
        <taxon>Rhabditomorpha</taxon>
        <taxon>Rhabditoidea</taxon>
        <taxon>Rhabditidae</taxon>
        <taxon>Peloderinae</taxon>
        <taxon>Caenorhabditis</taxon>
    </lineage>
</organism>
<dbReference type="KEGG" id="crq:GCK72_001655"/>
<protein>
    <recommendedName>
        <fullName evidence="1">PAN-3 domain-containing protein</fullName>
    </recommendedName>
</protein>
<dbReference type="InterPro" id="IPR006583">
    <property type="entry name" value="PAN-3_domain"/>
</dbReference>
<gene>
    <name evidence="2" type="ORF">CRE_28599</name>
</gene>
<feature type="domain" description="PAN-3" evidence="1">
    <location>
        <begin position="1"/>
        <end position="112"/>
    </location>
</feature>
<dbReference type="Proteomes" id="UP000008281">
    <property type="component" value="Unassembled WGS sequence"/>
</dbReference>
<dbReference type="PANTHER" id="PTHR47629:SF11">
    <property type="entry name" value="PAN-3 DOMAIN-CONTAINING PROTEIN"/>
    <property type="match status" value="1"/>
</dbReference>
<dbReference type="CTD" id="9817822"/>
<sequence length="269" mass="29508">MMVTNGEPSSYGDFSHPLASTATWNECVQYCYDLGSCVAVFDNNCQMFEIGGIETAKRNETSRIAIKILMDNSTTETCPADDSGTEEGIYITNTTYQNYSISYNDPTWTFVSQTLTCPTNFSLFVRPNGLWCMQVIEHYACCNRTVAIKMCSTNYSASQLSGVDNQAEYDYISALTIPIYQNVTSSLIGNVQYNFTGIWLDGLRNSSCTGVTTSPCNTISAFSFLDPTLSYPPQGYPWLSGNPNGLTSPGDAIALRVNTESTYGMDDTA</sequence>
<dbReference type="RefSeq" id="XP_003114610.2">
    <property type="nucleotide sequence ID" value="XM_003114562.2"/>
</dbReference>
<evidence type="ECO:0000259" key="1">
    <source>
        <dbReference type="SMART" id="SM00605"/>
    </source>
</evidence>
<dbReference type="SUPFAM" id="SSF56436">
    <property type="entry name" value="C-type lectin-like"/>
    <property type="match status" value="1"/>
</dbReference>
<dbReference type="InParanoid" id="E3LLT0"/>
<dbReference type="HOGENOM" id="CLU_045736_2_0_1"/>
<keyword evidence="3" id="KW-1185">Reference proteome</keyword>
<name>E3LLT0_CAERE</name>
<accession>E3LLT0</accession>